<dbReference type="PANTHER" id="PTHR44051">
    <property type="entry name" value="GLUTATHIONE S-TRANSFERASE-RELATED"/>
    <property type="match status" value="1"/>
</dbReference>
<feature type="domain" description="GST C-terminal" evidence="4">
    <location>
        <begin position="88"/>
        <end position="210"/>
    </location>
</feature>
<dbReference type="SFLD" id="SFLDG00358">
    <property type="entry name" value="Main_(cytGST)"/>
    <property type="match status" value="1"/>
</dbReference>
<protein>
    <submittedName>
        <fullName evidence="5">Glutathione S-transferase family protein</fullName>
    </submittedName>
</protein>
<dbReference type="SUPFAM" id="SSF47616">
    <property type="entry name" value="GST C-terminal domain-like"/>
    <property type="match status" value="1"/>
</dbReference>
<dbReference type="InterPro" id="IPR040079">
    <property type="entry name" value="Glutathione_S-Trfase"/>
</dbReference>
<gene>
    <name evidence="5" type="ORF">FNB15_12095</name>
</gene>
<name>A0A516H2G1_9PROT</name>
<dbReference type="SFLD" id="SFLDG01150">
    <property type="entry name" value="Main.1:_Beta-like"/>
    <property type="match status" value="1"/>
</dbReference>
<dbReference type="SUPFAM" id="SSF52833">
    <property type="entry name" value="Thioredoxin-like"/>
    <property type="match status" value="1"/>
</dbReference>
<dbReference type="EMBL" id="CP041636">
    <property type="protein sequence ID" value="QDO97964.1"/>
    <property type="molecule type" value="Genomic_DNA"/>
</dbReference>
<dbReference type="Pfam" id="PF13410">
    <property type="entry name" value="GST_C_2"/>
    <property type="match status" value="1"/>
</dbReference>
<dbReference type="PROSITE" id="PS50405">
    <property type="entry name" value="GST_CTER"/>
    <property type="match status" value="1"/>
</dbReference>
<dbReference type="GO" id="GO:0016740">
    <property type="term" value="F:transferase activity"/>
    <property type="evidence" value="ECO:0007669"/>
    <property type="project" value="UniProtKB-KW"/>
</dbReference>
<dbReference type="PANTHER" id="PTHR44051:SF19">
    <property type="entry name" value="DISULFIDE-BOND OXIDOREDUCTASE YFCG"/>
    <property type="match status" value="1"/>
</dbReference>
<reference evidence="5 6" key="1">
    <citation type="submission" date="2019-07" db="EMBL/GenBank/DDBJ databases">
        <title>Genome sequencing for Ferrovibrio sp. K5.</title>
        <authorList>
            <person name="Park S.-J."/>
        </authorList>
    </citation>
    <scope>NUCLEOTIDE SEQUENCE [LARGE SCALE GENOMIC DNA]</scope>
    <source>
        <strain evidence="5 6">K5</strain>
    </source>
</reference>
<evidence type="ECO:0000313" key="6">
    <source>
        <dbReference type="Proteomes" id="UP000317496"/>
    </source>
</evidence>
<evidence type="ECO:0000259" key="4">
    <source>
        <dbReference type="PROSITE" id="PS50405"/>
    </source>
</evidence>
<dbReference type="InterPro" id="IPR036282">
    <property type="entry name" value="Glutathione-S-Trfase_C_sf"/>
</dbReference>
<sequence>MLKIHGHPNSINVRKVLWLCAELDLPYEREDWGGYGQFRSLDEPAFRALNPVGMIPVIEDAGTVVWESNTILRYLAAKTGRHDLLPTEPAGRARIESWMDWQVSDFNGSWRACFQGLVRRNPAFSPEAIAASLQQFNGMVGLVEAQLAKTGGYIADAGFTLADIPIGLSIHRWYSVPMKGVRPAYPQVAAYYDRLNERPGYRVHGRNGAP</sequence>
<dbReference type="Pfam" id="PF13409">
    <property type="entry name" value="GST_N_2"/>
    <property type="match status" value="1"/>
</dbReference>
<dbReference type="Proteomes" id="UP000317496">
    <property type="component" value="Chromosome"/>
</dbReference>
<evidence type="ECO:0000256" key="2">
    <source>
        <dbReference type="ARBA" id="ARBA00022679"/>
    </source>
</evidence>
<evidence type="ECO:0000313" key="5">
    <source>
        <dbReference type="EMBL" id="QDO97964.1"/>
    </source>
</evidence>
<dbReference type="SFLD" id="SFLDS00019">
    <property type="entry name" value="Glutathione_Transferase_(cytos"/>
    <property type="match status" value="1"/>
</dbReference>
<comment type="similarity">
    <text evidence="1">Belongs to the GST superfamily.</text>
</comment>
<dbReference type="Gene3D" id="1.20.1050.10">
    <property type="match status" value="1"/>
</dbReference>
<dbReference type="CDD" id="cd03047">
    <property type="entry name" value="GST_N_2"/>
    <property type="match status" value="1"/>
</dbReference>
<evidence type="ECO:0000259" key="3">
    <source>
        <dbReference type="PROSITE" id="PS50404"/>
    </source>
</evidence>
<proteinExistence type="inferred from homology"/>
<keyword evidence="2 5" id="KW-0808">Transferase</keyword>
<dbReference type="InterPro" id="IPR004045">
    <property type="entry name" value="Glutathione_S-Trfase_N"/>
</dbReference>
<dbReference type="Gene3D" id="3.40.30.10">
    <property type="entry name" value="Glutaredoxin"/>
    <property type="match status" value="1"/>
</dbReference>
<feature type="domain" description="GST N-terminal" evidence="3">
    <location>
        <begin position="1"/>
        <end position="83"/>
    </location>
</feature>
<dbReference type="OrthoDB" id="9810080at2"/>
<dbReference type="FunFam" id="3.40.30.10:FF:000039">
    <property type="entry name" value="Glutathione S-transferase domain"/>
    <property type="match status" value="1"/>
</dbReference>
<dbReference type="PROSITE" id="PS50404">
    <property type="entry name" value="GST_NTER"/>
    <property type="match status" value="1"/>
</dbReference>
<dbReference type="InterPro" id="IPR036249">
    <property type="entry name" value="Thioredoxin-like_sf"/>
</dbReference>
<dbReference type="InterPro" id="IPR010987">
    <property type="entry name" value="Glutathione-S-Trfase_C-like"/>
</dbReference>
<dbReference type="KEGG" id="fer:FNB15_12095"/>
<evidence type="ECO:0000256" key="1">
    <source>
        <dbReference type="ARBA" id="ARBA00007409"/>
    </source>
</evidence>
<keyword evidence="6" id="KW-1185">Reference proteome</keyword>
<dbReference type="RefSeq" id="WP_144068945.1">
    <property type="nucleotide sequence ID" value="NZ_CP041636.1"/>
</dbReference>
<organism evidence="5 6">
    <name type="scientific">Ferrovibrio terrae</name>
    <dbReference type="NCBI Taxonomy" id="2594003"/>
    <lineage>
        <taxon>Bacteria</taxon>
        <taxon>Pseudomonadati</taxon>
        <taxon>Pseudomonadota</taxon>
        <taxon>Alphaproteobacteria</taxon>
        <taxon>Rhodospirillales</taxon>
        <taxon>Rhodospirillaceae</taxon>
        <taxon>Ferrovibrio</taxon>
    </lineage>
</organism>
<accession>A0A516H2G1</accession>
<dbReference type="AlphaFoldDB" id="A0A516H2G1"/>